<dbReference type="HOGENOM" id="CLU_301723_0_0_1"/>
<feature type="region of interest" description="Disordered" evidence="6">
    <location>
        <begin position="194"/>
        <end position="215"/>
    </location>
</feature>
<dbReference type="InterPro" id="IPR011044">
    <property type="entry name" value="Quino_amine_DH_bsu"/>
</dbReference>
<dbReference type="OMA" id="EERCFKQ"/>
<dbReference type="PANTHER" id="PTHR13260">
    <property type="entry name" value="ANAPHASE PROMOTING COMPLEX SUBUNIT 4 APC4"/>
    <property type="match status" value="1"/>
</dbReference>
<evidence type="ECO:0000256" key="1">
    <source>
        <dbReference type="ARBA" id="ARBA00016067"/>
    </source>
</evidence>
<evidence type="ECO:0000259" key="7">
    <source>
        <dbReference type="Pfam" id="PF12896"/>
    </source>
</evidence>
<keyword evidence="2" id="KW-0132">Cell division</keyword>
<keyword evidence="10" id="KW-1185">Reference proteome</keyword>
<organism evidence="8">
    <name type="scientific">Microbotryum lychnidis-dioicae (strain p1A1 Lamole / MvSl-1064)</name>
    <name type="common">Anther smut fungus</name>
    <dbReference type="NCBI Taxonomy" id="683840"/>
    <lineage>
        <taxon>Eukaryota</taxon>
        <taxon>Fungi</taxon>
        <taxon>Dikarya</taxon>
        <taxon>Basidiomycota</taxon>
        <taxon>Pucciniomycotina</taxon>
        <taxon>Microbotryomycetes</taxon>
        <taxon>Microbotryales</taxon>
        <taxon>Microbotryaceae</taxon>
        <taxon>Microbotryum</taxon>
    </lineage>
</organism>
<dbReference type="STRING" id="683840.U5H2E0"/>
<evidence type="ECO:0000256" key="3">
    <source>
        <dbReference type="ARBA" id="ARBA00022776"/>
    </source>
</evidence>
<reference evidence="8 10" key="3">
    <citation type="journal article" date="2015" name="BMC Genomics">
        <title>Sex and parasites: genomic and transcriptomic analysis of Microbotryum lychnidis-dioicae, the biotrophic and plant-castrating anther smut fungus.</title>
        <authorList>
            <person name="Perlin M.H."/>
            <person name="Amselem J."/>
            <person name="Fontanillas E."/>
            <person name="Toh S.S."/>
            <person name="Chen Z."/>
            <person name="Goldberg J."/>
            <person name="Duplessis S."/>
            <person name="Henrissat B."/>
            <person name="Young S."/>
            <person name="Zeng Q."/>
            <person name="Aguileta G."/>
            <person name="Petit E."/>
            <person name="Badouin H."/>
            <person name="Andrews J."/>
            <person name="Razeeq D."/>
            <person name="Gabaldon T."/>
            <person name="Quesneville H."/>
            <person name="Giraud T."/>
            <person name="Hood M.E."/>
            <person name="Schultz D.J."/>
            <person name="Cuomo C.A."/>
        </authorList>
    </citation>
    <scope>NUCLEOTIDE SEQUENCE [LARGE SCALE GENOMIC DNA]</scope>
    <source>
        <strain evidence="8">P1A1 Lamole</strain>
        <strain evidence="10">p1A1 Lamole</strain>
    </source>
</reference>
<dbReference type="OrthoDB" id="10259843at2759"/>
<dbReference type="GO" id="GO:0031145">
    <property type="term" value="P:anaphase-promoting complex-dependent catabolic process"/>
    <property type="evidence" value="ECO:0007669"/>
    <property type="project" value="InterPro"/>
</dbReference>
<evidence type="ECO:0000313" key="10">
    <source>
        <dbReference type="Proteomes" id="UP000017200"/>
    </source>
</evidence>
<keyword evidence="4" id="KW-0833">Ubl conjugation pathway</keyword>
<dbReference type="EnsemblFungi" id="MVLG_01529T0">
    <property type="protein sequence ID" value="MVLG_01529T0"/>
    <property type="gene ID" value="MVLG_01529"/>
</dbReference>
<keyword evidence="5" id="KW-0131">Cell cycle</keyword>
<dbReference type="InterPro" id="IPR024789">
    <property type="entry name" value="APC4"/>
</dbReference>
<dbReference type="Proteomes" id="UP000017200">
    <property type="component" value="Unassembled WGS sequence"/>
</dbReference>
<dbReference type="GO" id="GO:0051301">
    <property type="term" value="P:cell division"/>
    <property type="evidence" value="ECO:0007669"/>
    <property type="project" value="UniProtKB-KW"/>
</dbReference>
<feature type="domain" description="Anaphase-promoting complex subunit 4 long" evidence="7">
    <location>
        <begin position="412"/>
        <end position="599"/>
    </location>
</feature>
<name>U5H2E0_USTV1</name>
<feature type="region of interest" description="Disordered" evidence="6">
    <location>
        <begin position="41"/>
        <end position="69"/>
    </location>
</feature>
<feature type="region of interest" description="Disordered" evidence="6">
    <location>
        <begin position="711"/>
        <end position="751"/>
    </location>
</feature>
<dbReference type="PANTHER" id="PTHR13260:SF0">
    <property type="entry name" value="ANAPHASE-PROMOTING COMPLEX SUBUNIT 4"/>
    <property type="match status" value="1"/>
</dbReference>
<dbReference type="AlphaFoldDB" id="U5H2E0"/>
<accession>U5H2E0</accession>
<dbReference type="GO" id="GO:0070979">
    <property type="term" value="P:protein K11-linked ubiquitination"/>
    <property type="evidence" value="ECO:0007669"/>
    <property type="project" value="TreeGrafter"/>
</dbReference>
<evidence type="ECO:0000313" key="9">
    <source>
        <dbReference type="EnsemblFungi" id="MVLG_01529T0"/>
    </source>
</evidence>
<dbReference type="GO" id="GO:0034399">
    <property type="term" value="C:nuclear periphery"/>
    <property type="evidence" value="ECO:0007669"/>
    <property type="project" value="TreeGrafter"/>
</dbReference>
<dbReference type="EMBL" id="GL541651">
    <property type="protein sequence ID" value="KDE08263.1"/>
    <property type="molecule type" value="Genomic_DNA"/>
</dbReference>
<dbReference type="InParanoid" id="U5H2E0"/>
<proteinExistence type="predicted"/>
<gene>
    <name evidence="8" type="ORF">MVLG_01529</name>
</gene>
<keyword evidence="3" id="KW-0498">Mitosis</keyword>
<evidence type="ECO:0000256" key="6">
    <source>
        <dbReference type="SAM" id="MobiDB-lite"/>
    </source>
</evidence>
<dbReference type="EMBL" id="AEIJ01000148">
    <property type="status" value="NOT_ANNOTATED_CDS"/>
    <property type="molecule type" value="Genomic_DNA"/>
</dbReference>
<sequence length="990" mass="107879">MAQAPPPPPTLVTHAQRNLPTTTSITPCACCPTRDLLALLSSPSASPSASTSSTNDASTSTSNSGRGKLSLYRTTGQIDHVWEFAPSPSPSPSTVTVTAAVAPTAPVSKFAAFGQAKAKAKAVQVGIDAMAWSPDGHHLAVLSSSSPLPGTTLSNLEIVALHQPTPKSLLPPTSIPWNEKAFSKPSHLAWHPLTTVKKPEPSPENLTSRRPPHPEWTYRPLRSSAQALIAKLPALPDLNAFNASTALIGATDPNSSSGSGSVAAGTGGGPGAARAAIFGAKNAMLQKEREKDMGKPLLLNEAAPRFPTLLEESRVKGEQGEGSVLVVGQGGGKVTIYYGGSVMLGTVDVGEGLDQVQVHGSTTLPWDETQAGTALRNPPRGTFRISLLVSSNDPADPTSRDWRDRQINFDLPPTLHLLMTQSTELHRHISHAFEALQSVRTLWDEARRLGKSWLSRISEMSKAHTITTSPITQLLLLLLTGRPSAALHDFLASKMNEKSLSKWQGSMAQVLQRLKSVPYMSLQPAIERTVLLLEEVESWAMWKEKWGAFGLELGEVRRCLRLGTGVVKACARLERVVVEEERCFEAFGAWLHYELEKVAAQEGSEIVPIANFTPLPVAYYIRHCLPVEVNSILPFLNFGPFSASLDTNVDLIRAKKWIDELEVIGKRGKTREEGEEELRNVLKRMKEELKGQITAERVEATAEDWEGTVGGWDKEGLLGAEGLEPPSKPRDDAMGDDVVPPTAPGSANKAKLEEDDISVSLPILLHLLAGRVARIMDQAITAVGAPRVQEKPVVNPESSGVEVITRTSRERVLYREQTVRNDVWRVWIDGEVFRVVKTIYSTYTEASNIQLGALARLVDERDCRLEVIDLAWLDLDELVMICRIHEGKVTSHYLLSVCMSALSFEPLTSNPCRDSPTQRIPLHRTLLFEPQFPPEGLSIQPYREEEDGSTCRSGAPVACVLAGDGRRLQMAVIEGGLLENYDEEGDEKML</sequence>
<evidence type="ECO:0000256" key="5">
    <source>
        <dbReference type="ARBA" id="ARBA00023306"/>
    </source>
</evidence>
<reference evidence="10" key="1">
    <citation type="submission" date="2010-11" db="EMBL/GenBank/DDBJ databases">
        <title>The genome sequence of Microbotryum violaceum strain p1A1 Lamole.</title>
        <authorList>
            <person name="Cuomo C."/>
            <person name="Perlin M."/>
            <person name="Young S.K."/>
            <person name="Zeng Q."/>
            <person name="Gargeya S."/>
            <person name="Alvarado L."/>
            <person name="Berlin A."/>
            <person name="Chapman S.B."/>
            <person name="Chen Z."/>
            <person name="Freedman E."/>
            <person name="Gellesch M."/>
            <person name="Goldberg J."/>
            <person name="Griggs A."/>
            <person name="Gujja S."/>
            <person name="Heilman E."/>
            <person name="Heiman D."/>
            <person name="Howarth C."/>
            <person name="Mehta T."/>
            <person name="Neiman D."/>
            <person name="Pearson M."/>
            <person name="Roberts A."/>
            <person name="Saif S."/>
            <person name="Shea T."/>
            <person name="Shenoy N."/>
            <person name="Sisk P."/>
            <person name="Stolte C."/>
            <person name="Sykes S."/>
            <person name="White J."/>
            <person name="Yandava C."/>
            <person name="Haas B."/>
            <person name="Nusbaum C."/>
            <person name="Birren B."/>
        </authorList>
    </citation>
    <scope>NUCLEOTIDE SEQUENCE [LARGE SCALE GENOMIC DNA]</scope>
    <source>
        <strain evidence="10">p1A1 Lamole</strain>
    </source>
</reference>
<evidence type="ECO:0000256" key="4">
    <source>
        <dbReference type="ARBA" id="ARBA00022786"/>
    </source>
</evidence>
<dbReference type="InterPro" id="IPR024790">
    <property type="entry name" value="APC4_long_dom"/>
</dbReference>
<evidence type="ECO:0000313" key="8">
    <source>
        <dbReference type="EMBL" id="KDE08263.1"/>
    </source>
</evidence>
<reference evidence="8" key="2">
    <citation type="submission" date="2010-11" db="EMBL/GenBank/DDBJ databases">
        <authorList>
            <consortium name="The Broad Institute Genome Sequencing Platform"/>
            <person name="Earl A."/>
            <person name="Ward D."/>
            <person name="Feldgarden M."/>
            <person name="Gevers D."/>
            <person name="Butler R."/>
            <person name="Young S.K."/>
            <person name="Zeng Q."/>
            <person name="Gargeya S."/>
            <person name="Fitzgerald M."/>
            <person name="Haas B."/>
            <person name="Abouelleil A."/>
            <person name="Alvarado L."/>
            <person name="Arachchi H.M."/>
            <person name="Berlin A."/>
            <person name="Brown A."/>
            <person name="Chapman S.B."/>
            <person name="Chen Z."/>
            <person name="Dunbar C."/>
            <person name="Freedman E."/>
            <person name="Gearin G."/>
            <person name="Gellesch M."/>
            <person name="Goldberg J."/>
            <person name="Griggs A."/>
            <person name="Gujja S."/>
            <person name="Heilman E."/>
            <person name="Heiman D."/>
            <person name="Howarth C."/>
            <person name="Larson L."/>
            <person name="Lui A."/>
            <person name="MacDonald P.J.P."/>
            <person name="Mehta T."/>
            <person name="Montmayeur A."/>
            <person name="Murphy C."/>
            <person name="Neiman D."/>
            <person name="Pearson M."/>
            <person name="Priest M."/>
            <person name="Roberts A."/>
            <person name="Saif S."/>
            <person name="Shea T."/>
            <person name="Shenoy N."/>
            <person name="Sisk P."/>
            <person name="Stolte C."/>
            <person name="Sykes S."/>
            <person name="White J."/>
            <person name="Yandava C."/>
            <person name="Wortman J."/>
            <person name="Nusbaum C."/>
            <person name="Birren B."/>
        </authorList>
    </citation>
    <scope>NUCLEOTIDE SEQUENCE</scope>
    <source>
        <strain evidence="8">P1A1 Lamole</strain>
    </source>
</reference>
<dbReference type="SUPFAM" id="SSF50969">
    <property type="entry name" value="YVTN repeat-like/Quinoprotein amine dehydrogenase"/>
    <property type="match status" value="1"/>
</dbReference>
<dbReference type="GO" id="GO:0005680">
    <property type="term" value="C:anaphase-promoting complex"/>
    <property type="evidence" value="ECO:0007669"/>
    <property type="project" value="InterPro"/>
</dbReference>
<evidence type="ECO:0000256" key="2">
    <source>
        <dbReference type="ARBA" id="ARBA00022618"/>
    </source>
</evidence>
<feature type="compositionally biased region" description="Low complexity" evidence="6">
    <location>
        <begin position="41"/>
        <end position="64"/>
    </location>
</feature>
<reference evidence="9" key="4">
    <citation type="submission" date="2015-06" db="UniProtKB">
        <authorList>
            <consortium name="EnsemblFungi"/>
        </authorList>
    </citation>
    <scope>IDENTIFICATION</scope>
</reference>
<protein>
    <recommendedName>
        <fullName evidence="1">Anaphase-promoting complex subunit 4</fullName>
    </recommendedName>
</protein>
<dbReference type="Pfam" id="PF12896">
    <property type="entry name" value="ANAPC4"/>
    <property type="match status" value="1"/>
</dbReference>